<dbReference type="Proteomes" id="UP000050794">
    <property type="component" value="Unassembled WGS sequence"/>
</dbReference>
<organism evidence="3 4">
    <name type="scientific">Toxocara canis</name>
    <name type="common">Canine roundworm</name>
    <dbReference type="NCBI Taxonomy" id="6265"/>
    <lineage>
        <taxon>Eukaryota</taxon>
        <taxon>Metazoa</taxon>
        <taxon>Ecdysozoa</taxon>
        <taxon>Nematoda</taxon>
        <taxon>Chromadorea</taxon>
        <taxon>Rhabditida</taxon>
        <taxon>Spirurina</taxon>
        <taxon>Ascaridomorpha</taxon>
        <taxon>Ascaridoidea</taxon>
        <taxon>Toxocaridae</taxon>
        <taxon>Toxocara</taxon>
    </lineage>
</organism>
<gene>
    <name evidence="2" type="ORF">TCNE_LOCUS6062</name>
</gene>
<dbReference type="AlphaFoldDB" id="A0A183UC42"/>
<reference evidence="2 3" key="2">
    <citation type="submission" date="2018-11" db="EMBL/GenBank/DDBJ databases">
        <authorList>
            <consortium name="Pathogen Informatics"/>
        </authorList>
    </citation>
    <scope>NUCLEOTIDE SEQUENCE [LARGE SCALE GENOMIC DNA]</scope>
</reference>
<proteinExistence type="predicted"/>
<evidence type="ECO:0000313" key="3">
    <source>
        <dbReference type="Proteomes" id="UP000050794"/>
    </source>
</evidence>
<reference evidence="4" key="1">
    <citation type="submission" date="2016-06" db="UniProtKB">
        <authorList>
            <consortium name="WormBaseParasite"/>
        </authorList>
    </citation>
    <scope>IDENTIFICATION</scope>
</reference>
<feature type="compositionally biased region" description="Polar residues" evidence="1">
    <location>
        <begin position="92"/>
        <end position="109"/>
    </location>
</feature>
<name>A0A183UC42_TOXCA</name>
<evidence type="ECO:0000313" key="4">
    <source>
        <dbReference type="WBParaSite" id="TCNE_0000606201-mRNA-1"/>
    </source>
</evidence>
<dbReference type="EMBL" id="UYWY01019432">
    <property type="protein sequence ID" value="VDM37344.1"/>
    <property type="molecule type" value="Genomic_DNA"/>
</dbReference>
<keyword evidence="3" id="KW-1185">Reference proteome</keyword>
<sequence length="116" mass="13086">MSFKVCSTASRYVRVELVDAQLRIRAECKEPMRESSWRTKRDAKSGELGLRVHDTRRKRWCFDGRCCVNGCVQCATFSTSSTPANTTLLQAGTQTDGTSTRPPYSNQHRAITHTID</sequence>
<feature type="region of interest" description="Disordered" evidence="1">
    <location>
        <begin position="92"/>
        <end position="116"/>
    </location>
</feature>
<dbReference type="WBParaSite" id="TCNE_0000606201-mRNA-1">
    <property type="protein sequence ID" value="TCNE_0000606201-mRNA-1"/>
    <property type="gene ID" value="TCNE_0000606201"/>
</dbReference>
<protein>
    <submittedName>
        <fullName evidence="2 4">Uncharacterized protein</fullName>
    </submittedName>
</protein>
<evidence type="ECO:0000256" key="1">
    <source>
        <dbReference type="SAM" id="MobiDB-lite"/>
    </source>
</evidence>
<accession>A0A183UC42</accession>
<evidence type="ECO:0000313" key="2">
    <source>
        <dbReference type="EMBL" id="VDM37344.1"/>
    </source>
</evidence>